<gene>
    <name evidence="1" type="ordered locus">Veis_2438</name>
</gene>
<dbReference type="KEGG" id="vei:Veis_2438"/>
<name>A1WKM7_VEREI</name>
<dbReference type="Proteomes" id="UP000000374">
    <property type="component" value="Chromosome"/>
</dbReference>
<protein>
    <submittedName>
        <fullName evidence="1">Uncharacterized protein</fullName>
    </submittedName>
</protein>
<reference evidence="2" key="1">
    <citation type="submission" date="2006-12" db="EMBL/GenBank/DDBJ databases">
        <title>Complete sequence of chromosome 1 of Verminephrobacter eiseniae EF01-2.</title>
        <authorList>
            <person name="Copeland A."/>
            <person name="Lucas S."/>
            <person name="Lapidus A."/>
            <person name="Barry K."/>
            <person name="Detter J.C."/>
            <person name="Glavina del Rio T."/>
            <person name="Dalin E."/>
            <person name="Tice H."/>
            <person name="Pitluck S."/>
            <person name="Chertkov O."/>
            <person name="Brettin T."/>
            <person name="Bruce D."/>
            <person name="Han C."/>
            <person name="Tapia R."/>
            <person name="Gilna P."/>
            <person name="Schmutz J."/>
            <person name="Larimer F."/>
            <person name="Land M."/>
            <person name="Hauser L."/>
            <person name="Kyrpides N."/>
            <person name="Kim E."/>
            <person name="Stahl D."/>
            <person name="Richardson P."/>
        </authorList>
    </citation>
    <scope>NUCLEOTIDE SEQUENCE [LARGE SCALE GENOMIC DNA]</scope>
    <source>
        <strain evidence="2">EF01-2</strain>
    </source>
</reference>
<dbReference type="eggNOG" id="ENOG5032V7B">
    <property type="taxonomic scope" value="Bacteria"/>
</dbReference>
<keyword evidence="2" id="KW-1185">Reference proteome</keyword>
<dbReference type="AlphaFoldDB" id="A1WKM7"/>
<dbReference type="HOGENOM" id="CLU_135506_0_1_4"/>
<dbReference type="GeneID" id="76460994"/>
<evidence type="ECO:0000313" key="1">
    <source>
        <dbReference type="EMBL" id="ABM58184.1"/>
    </source>
</evidence>
<sequence length="144" mass="16470">MNDFINVRDWPLVGLHMPERVPDEQADTLMAQLEALYARAEPHVLLMDGAQQPRQSARFMTAYIRWSRENFDLQQRYCLGAVRIVEDEALRRETARKANAWNASGQAPYPYRIVATRDEARAQAHAWIAEPPARTVPTAPAQAR</sequence>
<dbReference type="STRING" id="391735.Veis_2438"/>
<evidence type="ECO:0000313" key="2">
    <source>
        <dbReference type="Proteomes" id="UP000000374"/>
    </source>
</evidence>
<dbReference type="EMBL" id="CP000542">
    <property type="protein sequence ID" value="ABM58184.1"/>
    <property type="molecule type" value="Genomic_DNA"/>
</dbReference>
<dbReference type="OrthoDB" id="8003101at2"/>
<organism evidence="1 2">
    <name type="scientific">Verminephrobacter eiseniae (strain EF01-2)</name>
    <dbReference type="NCBI Taxonomy" id="391735"/>
    <lineage>
        <taxon>Bacteria</taxon>
        <taxon>Pseudomonadati</taxon>
        <taxon>Pseudomonadota</taxon>
        <taxon>Betaproteobacteria</taxon>
        <taxon>Burkholderiales</taxon>
        <taxon>Comamonadaceae</taxon>
        <taxon>Verminephrobacter</taxon>
    </lineage>
</organism>
<proteinExistence type="predicted"/>
<accession>A1WKM7</accession>
<dbReference type="RefSeq" id="WP_011810187.1">
    <property type="nucleotide sequence ID" value="NC_008786.1"/>
</dbReference>